<dbReference type="PANTHER" id="PTHR38839:SF5">
    <property type="entry name" value="TRANSCRIPTIONAL REGULATOR WHID"/>
    <property type="match status" value="1"/>
</dbReference>
<evidence type="ECO:0000313" key="15">
    <source>
        <dbReference type="EMBL" id="BBA99596.1"/>
    </source>
</evidence>
<dbReference type="GO" id="GO:0046872">
    <property type="term" value="F:metal ion binding"/>
    <property type="evidence" value="ECO:0007669"/>
    <property type="project" value="UniProtKB-KW"/>
</dbReference>
<evidence type="ECO:0000259" key="14">
    <source>
        <dbReference type="PROSITE" id="PS51674"/>
    </source>
</evidence>
<evidence type="ECO:0000256" key="13">
    <source>
        <dbReference type="SAM" id="MobiDB-lite"/>
    </source>
</evidence>
<evidence type="ECO:0000256" key="3">
    <source>
        <dbReference type="ARBA" id="ARBA00022485"/>
    </source>
</evidence>
<comment type="PTM">
    <text evidence="12">Upon Fe-S cluster removal intramolecular disulfide bonds are formed.</text>
</comment>
<evidence type="ECO:0000256" key="11">
    <source>
        <dbReference type="ARBA" id="ARBA00023163"/>
    </source>
</evidence>
<reference evidence="15 16" key="4">
    <citation type="journal article" date="2020" name="Sci. Rep.">
        <title>beta-carboline chemical signals induce reveromycin production through a LuxR family regulator in Streptomyces sp. SN-593.</title>
        <authorList>
            <person name="Panthee S."/>
            <person name="Kito N."/>
            <person name="Hayashi T."/>
            <person name="Shimizu T."/>
            <person name="Ishikawa J."/>
            <person name="Hamamoto H."/>
            <person name="Osada H."/>
            <person name="Takahashi S."/>
        </authorList>
    </citation>
    <scope>NUCLEOTIDE SEQUENCE [LARGE SCALE GENOMIC DNA]</scope>
    <source>
        <strain evidence="15 16">SN-593</strain>
    </source>
</reference>
<dbReference type="GO" id="GO:0045892">
    <property type="term" value="P:negative regulation of DNA-templated transcription"/>
    <property type="evidence" value="ECO:0007669"/>
    <property type="project" value="TreeGrafter"/>
</dbReference>
<evidence type="ECO:0000256" key="1">
    <source>
        <dbReference type="ARBA" id="ARBA00004496"/>
    </source>
</evidence>
<comment type="subcellular location">
    <subcellularLocation>
        <location evidence="1 12">Cytoplasm</location>
    </subcellularLocation>
</comment>
<keyword evidence="3 12" id="KW-0004">4Fe-4S</keyword>
<dbReference type="GO" id="GO:0047134">
    <property type="term" value="F:protein-disulfide reductase [NAD(P)H] activity"/>
    <property type="evidence" value="ECO:0007669"/>
    <property type="project" value="TreeGrafter"/>
</dbReference>
<keyword evidence="10 12" id="KW-1015">Disulfide bond</keyword>
<keyword evidence="11 12" id="KW-0804">Transcription</keyword>
<keyword evidence="4 12" id="KW-0963">Cytoplasm</keyword>
<evidence type="ECO:0000256" key="8">
    <source>
        <dbReference type="ARBA" id="ARBA00023015"/>
    </source>
</evidence>
<dbReference type="EMBL" id="AP018365">
    <property type="protein sequence ID" value="BBA99596.1"/>
    <property type="molecule type" value="Genomic_DNA"/>
</dbReference>
<keyword evidence="7 12" id="KW-0411">Iron-sulfur</keyword>
<dbReference type="HAMAP" id="MF_01479">
    <property type="entry name" value="WhiB"/>
    <property type="match status" value="1"/>
</dbReference>
<dbReference type="GO" id="GO:0045454">
    <property type="term" value="P:cell redox homeostasis"/>
    <property type="evidence" value="ECO:0007669"/>
    <property type="project" value="TreeGrafter"/>
</dbReference>
<comment type="PTM">
    <text evidence="12">The Fe-S cluster can be nitrosylated by nitric oxide (NO).</text>
</comment>
<comment type="function">
    <text evidence="12">Acts as a transcriptional regulator. Probably redox-responsive. The apo- but not holo-form probably binds DNA.</text>
</comment>
<dbReference type="GO" id="GO:0051539">
    <property type="term" value="F:4 iron, 4 sulfur cluster binding"/>
    <property type="evidence" value="ECO:0007669"/>
    <property type="project" value="UniProtKB-UniRule"/>
</dbReference>
<evidence type="ECO:0000256" key="10">
    <source>
        <dbReference type="ARBA" id="ARBA00023157"/>
    </source>
</evidence>
<evidence type="ECO:0000256" key="4">
    <source>
        <dbReference type="ARBA" id="ARBA00022490"/>
    </source>
</evidence>
<dbReference type="GO" id="GO:0003677">
    <property type="term" value="F:DNA binding"/>
    <property type="evidence" value="ECO:0007669"/>
    <property type="project" value="UniProtKB-UniRule"/>
</dbReference>
<dbReference type="GO" id="GO:0035731">
    <property type="term" value="F:dinitrosyl-iron complex binding"/>
    <property type="evidence" value="ECO:0007669"/>
    <property type="project" value="UniProtKB-UniRule"/>
</dbReference>
<evidence type="ECO:0000313" key="16">
    <source>
        <dbReference type="Proteomes" id="UP000595703"/>
    </source>
</evidence>
<keyword evidence="9 12" id="KW-0238">DNA-binding</keyword>
<protein>
    <recommendedName>
        <fullName evidence="12">Transcriptional regulator WhiB</fullName>
    </recommendedName>
</protein>
<feature type="binding site" evidence="12">
    <location>
        <position position="56"/>
    </location>
    <ligand>
        <name>[4Fe-4S] cluster</name>
        <dbReference type="ChEBI" id="CHEBI:49883"/>
    </ligand>
</feature>
<organism evidence="15 16">
    <name type="scientific">Actinacidiphila reveromycinica</name>
    <dbReference type="NCBI Taxonomy" id="659352"/>
    <lineage>
        <taxon>Bacteria</taxon>
        <taxon>Bacillati</taxon>
        <taxon>Actinomycetota</taxon>
        <taxon>Actinomycetes</taxon>
        <taxon>Kitasatosporales</taxon>
        <taxon>Streptomycetaceae</taxon>
        <taxon>Actinacidiphila</taxon>
    </lineage>
</organism>
<dbReference type="Proteomes" id="UP000595703">
    <property type="component" value="Chromosome"/>
</dbReference>
<keyword evidence="5 12" id="KW-0479">Metal-binding</keyword>
<feature type="region of interest" description="Disordered" evidence="13">
    <location>
        <begin position="84"/>
        <end position="169"/>
    </location>
</feature>
<dbReference type="PROSITE" id="PS51674">
    <property type="entry name" value="4FE4S_WBL"/>
    <property type="match status" value="1"/>
</dbReference>
<keyword evidence="8 12" id="KW-0805">Transcription regulation</keyword>
<name>A0A7U3UVP2_9ACTN</name>
<feature type="binding site" evidence="12">
    <location>
        <position position="23"/>
    </location>
    <ligand>
        <name>[4Fe-4S] cluster</name>
        <dbReference type="ChEBI" id="CHEBI:49883"/>
    </ligand>
</feature>
<feature type="binding site" evidence="12">
    <location>
        <position position="62"/>
    </location>
    <ligand>
        <name>[4Fe-4S] cluster</name>
        <dbReference type="ChEBI" id="CHEBI:49883"/>
    </ligand>
</feature>
<feature type="compositionally biased region" description="Basic and acidic residues" evidence="13">
    <location>
        <begin position="137"/>
        <end position="146"/>
    </location>
</feature>
<reference evidence="15 16" key="2">
    <citation type="journal article" date="2011" name="J. Antibiot.">
        <title>Furaquinocins I and J: novel polyketide isoprenoid hybrid compounds from Streptomyces reveromyceticus SN-593.</title>
        <authorList>
            <person name="Panthee S."/>
            <person name="Takahashi S."/>
            <person name="Takagi H."/>
            <person name="Nogawa T."/>
            <person name="Oowada E."/>
            <person name="Uramoto M."/>
            <person name="Osada H."/>
        </authorList>
    </citation>
    <scope>NUCLEOTIDE SEQUENCE [LARGE SCALE GENOMIC DNA]</scope>
    <source>
        <strain evidence="15 16">SN-593</strain>
    </source>
</reference>
<comment type="similarity">
    <text evidence="2 12">Belongs to the WhiB family.</text>
</comment>
<evidence type="ECO:0000256" key="12">
    <source>
        <dbReference type="HAMAP-Rule" id="MF_01479"/>
    </source>
</evidence>
<dbReference type="PANTHER" id="PTHR38839">
    <property type="entry name" value="TRANSCRIPTIONAL REGULATOR WHID-RELATED"/>
    <property type="match status" value="1"/>
</dbReference>
<feature type="binding site" evidence="12">
    <location>
        <position position="53"/>
    </location>
    <ligand>
        <name>[4Fe-4S] cluster</name>
        <dbReference type="ChEBI" id="CHEBI:49883"/>
    </ligand>
</feature>
<dbReference type="InterPro" id="IPR003482">
    <property type="entry name" value="Whib"/>
</dbReference>
<keyword evidence="16" id="KW-1185">Reference proteome</keyword>
<evidence type="ECO:0000256" key="7">
    <source>
        <dbReference type="ARBA" id="ARBA00023014"/>
    </source>
</evidence>
<accession>A0A7U3UVP2</accession>
<feature type="compositionally biased region" description="Acidic residues" evidence="13">
    <location>
        <begin position="147"/>
        <end position="157"/>
    </location>
</feature>
<sequence>MADFSRLPGPNADLWDWQLVAACRGVDSSLFFHPEGERGAARSAREAAAKEVCMRCPVRAECATHALAVREPYGVWGGLTEDEREAMMGRSRHRAAPDRDDDERERERERDRERRRYERYADVEDAEADEAVADADGDPHGRHDDYDPYDGEPDLDMDPDRDGEPLHIY</sequence>
<evidence type="ECO:0000256" key="6">
    <source>
        <dbReference type="ARBA" id="ARBA00023004"/>
    </source>
</evidence>
<gene>
    <name evidence="12" type="primary">whiB</name>
    <name evidence="15" type="ORF">RVR_6286</name>
</gene>
<dbReference type="Pfam" id="PF02467">
    <property type="entry name" value="Whib"/>
    <property type="match status" value="1"/>
</dbReference>
<feature type="compositionally biased region" description="Acidic residues" evidence="13">
    <location>
        <begin position="123"/>
        <end position="136"/>
    </location>
</feature>
<feature type="compositionally biased region" description="Basic and acidic residues" evidence="13">
    <location>
        <begin position="105"/>
        <end position="122"/>
    </location>
</feature>
<dbReference type="KEGG" id="arev:RVR_6286"/>
<evidence type="ECO:0000256" key="5">
    <source>
        <dbReference type="ARBA" id="ARBA00022723"/>
    </source>
</evidence>
<reference evidence="15 16" key="3">
    <citation type="journal article" date="2011" name="Nat. Chem. Biol.">
        <title>Reveromycin A biosynthesis uses RevG and RevJ for stereospecific spiroacetal formation.</title>
        <authorList>
            <person name="Takahashi S."/>
            <person name="Toyoda A."/>
            <person name="Sekiyama Y."/>
            <person name="Takagi H."/>
            <person name="Nogawa T."/>
            <person name="Uramoto M."/>
            <person name="Suzuki R."/>
            <person name="Koshino H."/>
            <person name="Kumano T."/>
            <person name="Panthee S."/>
            <person name="Dairi T."/>
            <person name="Ishikawa J."/>
            <person name="Ikeda H."/>
            <person name="Sakaki Y."/>
            <person name="Osada H."/>
        </authorList>
    </citation>
    <scope>NUCLEOTIDE SEQUENCE [LARGE SCALE GENOMIC DNA]</scope>
    <source>
        <strain evidence="15 16">SN-593</strain>
    </source>
</reference>
<dbReference type="GO" id="GO:0005737">
    <property type="term" value="C:cytoplasm"/>
    <property type="evidence" value="ECO:0007669"/>
    <property type="project" value="UniProtKB-SubCell"/>
</dbReference>
<feature type="domain" description="4Fe-4S Wbl-type" evidence="14">
    <location>
        <begin position="22"/>
        <end position="86"/>
    </location>
</feature>
<proteinExistence type="inferred from homology"/>
<comment type="cofactor">
    <cofactor evidence="12">
        <name>[4Fe-4S] cluster</name>
        <dbReference type="ChEBI" id="CHEBI:49883"/>
    </cofactor>
    <text evidence="12">Binds 1 [4Fe-4S] cluster per subunit. Following nitrosylation of the [4Fe-4S] cluster binds 1 [4Fe-8(NO)] cluster per subunit.</text>
</comment>
<reference evidence="15 16" key="1">
    <citation type="journal article" date="2010" name="J. Bacteriol.">
        <title>Biochemical characterization of a novel indole prenyltransferase from Streptomyces sp. SN-593.</title>
        <authorList>
            <person name="Takahashi S."/>
            <person name="Takagi H."/>
            <person name="Toyoda A."/>
            <person name="Uramoto M."/>
            <person name="Nogawa T."/>
            <person name="Ueki M."/>
            <person name="Sakaki Y."/>
            <person name="Osada H."/>
        </authorList>
    </citation>
    <scope>NUCLEOTIDE SEQUENCE [LARGE SCALE GENOMIC DNA]</scope>
    <source>
        <strain evidence="15 16">SN-593</strain>
    </source>
</reference>
<evidence type="ECO:0000256" key="2">
    <source>
        <dbReference type="ARBA" id="ARBA00006597"/>
    </source>
</evidence>
<evidence type="ECO:0000256" key="9">
    <source>
        <dbReference type="ARBA" id="ARBA00023125"/>
    </source>
</evidence>
<keyword evidence="6 12" id="KW-0408">Iron</keyword>
<feature type="compositionally biased region" description="Basic and acidic residues" evidence="13">
    <location>
        <begin position="158"/>
        <end position="169"/>
    </location>
</feature>
<dbReference type="InterPro" id="IPR034768">
    <property type="entry name" value="4FE4S_WBL"/>
</dbReference>
<dbReference type="AlphaFoldDB" id="A0A7U3UVP2"/>